<evidence type="ECO:0000256" key="4">
    <source>
        <dbReference type="ARBA" id="ARBA00022884"/>
    </source>
</evidence>
<dbReference type="EMBL" id="LELK01000004">
    <property type="protein sequence ID" value="KMM36553.1"/>
    <property type="molecule type" value="Genomic_DNA"/>
</dbReference>
<name>A0A0J6CTM9_9BACL</name>
<dbReference type="Gene3D" id="2.60.40.4380">
    <property type="entry name" value="Translational regulator CsrA"/>
    <property type="match status" value="1"/>
</dbReference>
<keyword evidence="4 5" id="KW-0694">RNA-binding</keyword>
<dbReference type="GO" id="GO:0005829">
    <property type="term" value="C:cytosol"/>
    <property type="evidence" value="ECO:0007669"/>
    <property type="project" value="TreeGrafter"/>
</dbReference>
<dbReference type="NCBIfam" id="NF002469">
    <property type="entry name" value="PRK01712.1"/>
    <property type="match status" value="1"/>
</dbReference>
<dbReference type="GO" id="GO:0006109">
    <property type="term" value="P:regulation of carbohydrate metabolic process"/>
    <property type="evidence" value="ECO:0007669"/>
    <property type="project" value="InterPro"/>
</dbReference>
<dbReference type="RefSeq" id="WP_048311265.1">
    <property type="nucleotide sequence ID" value="NZ_CP119526.1"/>
</dbReference>
<dbReference type="HAMAP" id="MF_00167">
    <property type="entry name" value="CsrA"/>
    <property type="match status" value="1"/>
</dbReference>
<gene>
    <name evidence="5" type="primary">csrA</name>
    <name evidence="6" type="ORF">AB986_11315</name>
</gene>
<keyword evidence="5" id="KW-1005">Bacterial flagellum biogenesis</keyword>
<evidence type="ECO:0000313" key="7">
    <source>
        <dbReference type="Proteomes" id="UP000035996"/>
    </source>
</evidence>
<dbReference type="SUPFAM" id="SSF117130">
    <property type="entry name" value="CsrA-like"/>
    <property type="match status" value="1"/>
</dbReference>
<dbReference type="Proteomes" id="UP000035996">
    <property type="component" value="Unassembled WGS sequence"/>
</dbReference>
<sequence>MLVLGRKKGESIVINDEIELKIISVEGDTVKIGVEAPKNIAIHRKEIYEAIQSENKLAAMQEFSLDDLKEFQKRTSS</sequence>
<evidence type="ECO:0000256" key="1">
    <source>
        <dbReference type="ARBA" id="ARBA00022490"/>
    </source>
</evidence>
<protein>
    <recommendedName>
        <fullName evidence="5">Translational regulator CsrA</fullName>
    </recommendedName>
</protein>
<dbReference type="OrthoDB" id="9809061at2"/>
<dbReference type="InterPro" id="IPR036107">
    <property type="entry name" value="CsrA_sf"/>
</dbReference>
<keyword evidence="1 5" id="KW-0963">Cytoplasm</keyword>
<comment type="caution">
    <text evidence="6">The sequence shown here is derived from an EMBL/GenBank/DDBJ whole genome shotgun (WGS) entry which is preliminary data.</text>
</comment>
<dbReference type="PANTHER" id="PTHR34984">
    <property type="entry name" value="CARBON STORAGE REGULATOR"/>
    <property type="match status" value="1"/>
</dbReference>
<dbReference type="AlphaFoldDB" id="A0A0J6CTM9"/>
<dbReference type="NCBIfam" id="TIGR00202">
    <property type="entry name" value="csrA"/>
    <property type="match status" value="1"/>
</dbReference>
<keyword evidence="7" id="KW-1185">Reference proteome</keyword>
<keyword evidence="2 5" id="KW-0678">Repressor</keyword>
<proteinExistence type="inferred from homology"/>
<dbReference type="STRING" id="157733.AB986_11315"/>
<evidence type="ECO:0000256" key="3">
    <source>
        <dbReference type="ARBA" id="ARBA00022845"/>
    </source>
</evidence>
<dbReference type="GO" id="GO:0048027">
    <property type="term" value="F:mRNA 5'-UTR binding"/>
    <property type="evidence" value="ECO:0007669"/>
    <property type="project" value="UniProtKB-UniRule"/>
</dbReference>
<evidence type="ECO:0000256" key="5">
    <source>
        <dbReference type="HAMAP-Rule" id="MF_00167"/>
    </source>
</evidence>
<dbReference type="GO" id="GO:0044781">
    <property type="term" value="P:bacterial-type flagellum organization"/>
    <property type="evidence" value="ECO:0007669"/>
    <property type="project" value="UniProtKB-KW"/>
</dbReference>
<dbReference type="InterPro" id="IPR003751">
    <property type="entry name" value="CsrA"/>
</dbReference>
<keyword evidence="3 5" id="KW-0810">Translation regulation</keyword>
<dbReference type="PANTHER" id="PTHR34984:SF1">
    <property type="entry name" value="CARBON STORAGE REGULATOR"/>
    <property type="match status" value="1"/>
</dbReference>
<comment type="subcellular location">
    <subcellularLocation>
        <location evidence="5">Cytoplasm</location>
    </subcellularLocation>
</comment>
<dbReference type="GO" id="GO:0006402">
    <property type="term" value="P:mRNA catabolic process"/>
    <property type="evidence" value="ECO:0007669"/>
    <property type="project" value="InterPro"/>
</dbReference>
<dbReference type="GO" id="GO:1902208">
    <property type="term" value="P:regulation of bacterial-type flagellum assembly"/>
    <property type="evidence" value="ECO:0007669"/>
    <property type="project" value="UniProtKB-UniRule"/>
</dbReference>
<reference evidence="6" key="1">
    <citation type="submission" date="2015-06" db="EMBL/GenBank/DDBJ databases">
        <authorList>
            <person name="Liu B."/>
            <person name="Wang J."/>
            <person name="Zhu Y."/>
            <person name="Liu G."/>
            <person name="Chen Q."/>
            <person name="Zheng C."/>
            <person name="Che J."/>
            <person name="Ge C."/>
            <person name="Shi H."/>
            <person name="Pan Z."/>
            <person name="Liu X."/>
        </authorList>
    </citation>
    <scope>NUCLEOTIDE SEQUENCE [LARGE SCALE GENOMIC DNA]</scope>
    <source>
        <strain evidence="6">DSM 16346</strain>
    </source>
</reference>
<evidence type="ECO:0000256" key="2">
    <source>
        <dbReference type="ARBA" id="ARBA00022491"/>
    </source>
</evidence>
<comment type="subunit">
    <text evidence="5">Homodimer; the beta-strands of each monomer intercalate to form a hydrophobic core, while the alpha-helices form wings that extend away from the core.</text>
</comment>
<organism evidence="6 7">
    <name type="scientific">Guptibacillus hwajinpoensis</name>
    <dbReference type="NCBI Taxonomy" id="208199"/>
    <lineage>
        <taxon>Bacteria</taxon>
        <taxon>Bacillati</taxon>
        <taxon>Bacillota</taxon>
        <taxon>Bacilli</taxon>
        <taxon>Bacillales</taxon>
        <taxon>Guptibacillaceae</taxon>
        <taxon>Guptibacillus</taxon>
    </lineage>
</organism>
<accession>A0A0J6CTM9</accession>
<dbReference type="Pfam" id="PF02599">
    <property type="entry name" value="CsrA"/>
    <property type="match status" value="1"/>
</dbReference>
<dbReference type="GO" id="GO:0045947">
    <property type="term" value="P:negative regulation of translational initiation"/>
    <property type="evidence" value="ECO:0007669"/>
    <property type="project" value="UniProtKB-UniRule"/>
</dbReference>
<evidence type="ECO:0000313" key="6">
    <source>
        <dbReference type="EMBL" id="KMM36553.1"/>
    </source>
</evidence>
<comment type="similarity">
    <text evidence="5">Belongs to the CsrA/RsmA family.</text>
</comment>
<comment type="function">
    <text evidence="5">A translational regulator that binds mRNA to regulate translation initiation and/or mRNA stability. Usually binds in the 5'-UTR at or near the Shine-Dalgarno sequence preventing ribosome-binding, thus repressing translation. Its main target seems to be the major flagellin gene, while its function is anatagonized by FliW.</text>
</comment>
<dbReference type="FunFam" id="2.60.40.4380:FF:000002">
    <property type="entry name" value="Translational regulator CsrA"/>
    <property type="match status" value="1"/>
</dbReference>